<organism evidence="1 2">
    <name type="scientific">Sphingomonas echinoides</name>
    <dbReference type="NCBI Taxonomy" id="59803"/>
    <lineage>
        <taxon>Bacteria</taxon>
        <taxon>Pseudomonadati</taxon>
        <taxon>Pseudomonadota</taxon>
        <taxon>Alphaproteobacteria</taxon>
        <taxon>Sphingomonadales</taxon>
        <taxon>Sphingomonadaceae</taxon>
        <taxon>Sphingomonas</taxon>
    </lineage>
</organism>
<evidence type="ECO:0000313" key="1">
    <source>
        <dbReference type="EMBL" id="MDX5983176.1"/>
    </source>
</evidence>
<dbReference type="EMBL" id="JAWXXV010000001">
    <property type="protein sequence ID" value="MDX5983176.1"/>
    <property type="molecule type" value="Genomic_DNA"/>
</dbReference>
<name>A0ABU4PGL6_9SPHN</name>
<dbReference type="Pfam" id="PF13557">
    <property type="entry name" value="Phenol_MetA_deg"/>
    <property type="match status" value="1"/>
</dbReference>
<comment type="caution">
    <text evidence="1">The sequence shown here is derived from an EMBL/GenBank/DDBJ whole genome shotgun (WGS) entry which is preliminary data.</text>
</comment>
<dbReference type="RefSeq" id="WP_319625127.1">
    <property type="nucleotide sequence ID" value="NZ_JAWXXV010000001.1"/>
</dbReference>
<accession>A0ABU4PGL6</accession>
<evidence type="ECO:0000313" key="2">
    <source>
        <dbReference type="Proteomes" id="UP001279660"/>
    </source>
</evidence>
<proteinExistence type="predicted"/>
<gene>
    <name evidence="1" type="ORF">SIL82_02800</name>
</gene>
<sequence length="109" mass="11888">MAADWNFVDKWSLNPNIGVAVYEDDTKRSYAAGLFAATLNYNPSKILNFFVDTGLQYPEEKNGRTSLIFDVGAAYIIGHDIQIDLSVGTGAAGTKPPHPFLAAGFSKRF</sequence>
<keyword evidence="2" id="KW-1185">Reference proteome</keyword>
<dbReference type="InterPro" id="IPR025737">
    <property type="entry name" value="FApF"/>
</dbReference>
<reference evidence="1 2" key="1">
    <citation type="submission" date="2023-11" db="EMBL/GenBank/DDBJ databases">
        <title>MicrobeMod: A computational toolkit for identifying prokaryotic methylation and restriction-modification with nanopore sequencing.</title>
        <authorList>
            <person name="Crits-Christoph A."/>
            <person name="Kang S.C."/>
            <person name="Lee H."/>
            <person name="Ostrov N."/>
        </authorList>
    </citation>
    <scope>NUCLEOTIDE SEQUENCE [LARGE SCALE GENOMIC DNA]</scope>
    <source>
        <strain evidence="1 2">ATCC 14820</strain>
    </source>
</reference>
<dbReference type="Proteomes" id="UP001279660">
    <property type="component" value="Unassembled WGS sequence"/>
</dbReference>
<protein>
    <submittedName>
        <fullName evidence="1">Transporter</fullName>
    </submittedName>
</protein>